<dbReference type="Gene3D" id="2.30.42.10">
    <property type="match status" value="1"/>
</dbReference>
<evidence type="ECO:0000313" key="4">
    <source>
        <dbReference type="Proteomes" id="UP001530293"/>
    </source>
</evidence>
<dbReference type="PANTHER" id="PTHR32060:SF22">
    <property type="entry name" value="CARBOXYL-TERMINAL-PROCESSING PEPTIDASE 3, CHLOROPLASTIC"/>
    <property type="match status" value="1"/>
</dbReference>
<feature type="compositionally biased region" description="Low complexity" evidence="1">
    <location>
        <begin position="308"/>
        <end position="319"/>
    </location>
</feature>
<gene>
    <name evidence="3" type="ORF">ACHAWU_003219</name>
</gene>
<dbReference type="CDD" id="cd06782">
    <property type="entry name" value="cpPDZ_CPP-like"/>
    <property type="match status" value="1"/>
</dbReference>
<feature type="region of interest" description="Disordered" evidence="1">
    <location>
        <begin position="193"/>
        <end position="232"/>
    </location>
</feature>
<dbReference type="PANTHER" id="PTHR32060">
    <property type="entry name" value="TAIL-SPECIFIC PROTEASE"/>
    <property type="match status" value="1"/>
</dbReference>
<dbReference type="PROSITE" id="PS50106">
    <property type="entry name" value="PDZ"/>
    <property type="match status" value="1"/>
</dbReference>
<feature type="compositionally biased region" description="Low complexity" evidence="1">
    <location>
        <begin position="214"/>
        <end position="228"/>
    </location>
</feature>
<dbReference type="SMART" id="SM00228">
    <property type="entry name" value="PDZ"/>
    <property type="match status" value="1"/>
</dbReference>
<feature type="region of interest" description="Disordered" evidence="1">
    <location>
        <begin position="22"/>
        <end position="72"/>
    </location>
</feature>
<feature type="domain" description="PDZ" evidence="2">
    <location>
        <begin position="68"/>
        <end position="170"/>
    </location>
</feature>
<sequence length="575" mass="61246">MAEEIRNKFVSWTLNVVKEIKEIPAKKSPTSPTASDAAAAAAATSAEATDAPAVTTTNSRTNTNNSSKKEKGNEIYGVGVNLAFVPQPSSTSSSSPRVGVHSLEPTGPAAKAGLQPGDIILSANNTTFHENKYYLPDDVAAAIRGPEGSYVKVLVERNGKKLEFDLKREPIGMMIPSLMSPTATTTTITASVSSAPCAIEEGEKKPKEDESGDKNSGSTTAATTTTSNKNKKNLFDTLHHTLSLSEEEHKDEKELASSLEDADQFDDDIVVANPSSATATKRLSSSSLNMEASSCADAASSEEKTIDNNDINDNNSTSIGDDHSASTTTQWEMLSERSGSAILISFSGSISNASYSFHRSPSPSVLKNKFVLTESNGEAYIHHVVLPTDTLQGLCLAYKLSATRLRMENNFSGNSLQLAPKKLRIPNNVASRGGVNSSNHNNNKGMMIRVQDTTSKEYKLYAFVAEIPTMELVEAKAYLDLSNWDLEEALRSAREDEGWSLRNNDGDGFDAPTSFSSGVGDTGAGAGATTAGEMLASPMINAASAKPKALTAHDIYSGMPPYDGDGFELSDIKQR</sequence>
<name>A0ABD3NDS3_9STRA</name>
<proteinExistence type="predicted"/>
<dbReference type="SUPFAM" id="SSF50156">
    <property type="entry name" value="PDZ domain-like"/>
    <property type="match status" value="1"/>
</dbReference>
<dbReference type="InterPro" id="IPR036779">
    <property type="entry name" value="LysM_dom_sf"/>
</dbReference>
<dbReference type="EMBL" id="JALLBG020000034">
    <property type="protein sequence ID" value="KAL3770910.1"/>
    <property type="molecule type" value="Genomic_DNA"/>
</dbReference>
<dbReference type="Gene3D" id="3.10.350.10">
    <property type="entry name" value="LysM domain"/>
    <property type="match status" value="1"/>
</dbReference>
<organism evidence="3 4">
    <name type="scientific">Discostella pseudostelligera</name>
    <dbReference type="NCBI Taxonomy" id="259834"/>
    <lineage>
        <taxon>Eukaryota</taxon>
        <taxon>Sar</taxon>
        <taxon>Stramenopiles</taxon>
        <taxon>Ochrophyta</taxon>
        <taxon>Bacillariophyta</taxon>
        <taxon>Coscinodiscophyceae</taxon>
        <taxon>Thalassiosirophycidae</taxon>
        <taxon>Stephanodiscales</taxon>
        <taxon>Stephanodiscaceae</taxon>
        <taxon>Discostella</taxon>
    </lineage>
</organism>
<dbReference type="InterPro" id="IPR001478">
    <property type="entry name" value="PDZ"/>
</dbReference>
<dbReference type="AlphaFoldDB" id="A0ABD3NDS3"/>
<comment type="caution">
    <text evidence="3">The sequence shown here is derived from an EMBL/GenBank/DDBJ whole genome shotgun (WGS) entry which is preliminary data.</text>
</comment>
<feature type="compositionally biased region" description="Low complexity" evidence="1">
    <location>
        <begin position="28"/>
        <end position="66"/>
    </location>
</feature>
<feature type="compositionally biased region" description="Basic and acidic residues" evidence="1">
    <location>
        <begin position="201"/>
        <end position="213"/>
    </location>
</feature>
<feature type="region of interest" description="Disordered" evidence="1">
    <location>
        <begin position="277"/>
        <end position="324"/>
    </location>
</feature>
<evidence type="ECO:0000259" key="2">
    <source>
        <dbReference type="PROSITE" id="PS50106"/>
    </source>
</evidence>
<protein>
    <recommendedName>
        <fullName evidence="2">PDZ domain-containing protein</fullName>
    </recommendedName>
</protein>
<evidence type="ECO:0000256" key="1">
    <source>
        <dbReference type="SAM" id="MobiDB-lite"/>
    </source>
</evidence>
<dbReference type="Proteomes" id="UP001530293">
    <property type="component" value="Unassembled WGS sequence"/>
</dbReference>
<keyword evidence="4" id="KW-1185">Reference proteome</keyword>
<evidence type="ECO:0000313" key="3">
    <source>
        <dbReference type="EMBL" id="KAL3770910.1"/>
    </source>
</evidence>
<reference evidence="3 4" key="1">
    <citation type="submission" date="2024-10" db="EMBL/GenBank/DDBJ databases">
        <title>Updated reference genomes for cyclostephanoid diatoms.</title>
        <authorList>
            <person name="Roberts W.R."/>
            <person name="Alverson A.J."/>
        </authorList>
    </citation>
    <scope>NUCLEOTIDE SEQUENCE [LARGE SCALE GENOMIC DNA]</scope>
    <source>
        <strain evidence="3 4">AJA232-27</strain>
    </source>
</reference>
<dbReference type="InterPro" id="IPR041489">
    <property type="entry name" value="PDZ_6"/>
</dbReference>
<feature type="compositionally biased region" description="Low complexity" evidence="1">
    <location>
        <begin position="284"/>
        <end position="299"/>
    </location>
</feature>
<dbReference type="InterPro" id="IPR036034">
    <property type="entry name" value="PDZ_sf"/>
</dbReference>
<accession>A0ABD3NDS3</accession>
<dbReference type="Pfam" id="PF17820">
    <property type="entry name" value="PDZ_6"/>
    <property type="match status" value="1"/>
</dbReference>